<dbReference type="PROSITE" id="PS50294">
    <property type="entry name" value="WD_REPEATS_REGION"/>
    <property type="match status" value="2"/>
</dbReference>
<dbReference type="PROSITE" id="PS50082">
    <property type="entry name" value="WD_REPEATS_2"/>
    <property type="match status" value="2"/>
</dbReference>
<reference evidence="2" key="1">
    <citation type="submission" date="2017-02" db="UniProtKB">
        <authorList>
            <consortium name="WormBaseParasite"/>
        </authorList>
    </citation>
    <scope>IDENTIFICATION</scope>
</reference>
<keyword evidence="1" id="KW-0853">WD repeat</keyword>
<feature type="repeat" description="WD" evidence="1">
    <location>
        <begin position="158"/>
        <end position="190"/>
    </location>
</feature>
<dbReference type="PANTHER" id="PTHR22836">
    <property type="entry name" value="WD40 REPEAT PROTEIN"/>
    <property type="match status" value="1"/>
</dbReference>
<dbReference type="Pfam" id="PF00400">
    <property type="entry name" value="WD40"/>
    <property type="match status" value="3"/>
</dbReference>
<dbReference type="GO" id="GO:0005847">
    <property type="term" value="C:mRNA cleavage and polyadenylation specificity factor complex"/>
    <property type="evidence" value="ECO:0007669"/>
    <property type="project" value="TreeGrafter"/>
</dbReference>
<dbReference type="InterPro" id="IPR015943">
    <property type="entry name" value="WD40/YVTN_repeat-like_dom_sf"/>
</dbReference>
<proteinExistence type="predicted"/>
<dbReference type="InterPro" id="IPR001680">
    <property type="entry name" value="WD40_rpt"/>
</dbReference>
<dbReference type="GO" id="GO:0031124">
    <property type="term" value="P:mRNA 3'-end processing"/>
    <property type="evidence" value="ECO:0007669"/>
    <property type="project" value="InterPro"/>
</dbReference>
<protein>
    <submittedName>
        <fullName evidence="2">WD_REPEATS_REGION domain-containing protein</fullName>
    </submittedName>
</protein>
<evidence type="ECO:0000313" key="2">
    <source>
        <dbReference type="WBParaSite" id="BPAG_0000553301-mRNA-1"/>
    </source>
</evidence>
<dbReference type="SUPFAM" id="SSF50978">
    <property type="entry name" value="WD40 repeat-like"/>
    <property type="match status" value="1"/>
</dbReference>
<dbReference type="SMART" id="SM00320">
    <property type="entry name" value="WD40"/>
    <property type="match status" value="2"/>
</dbReference>
<dbReference type="PANTHER" id="PTHR22836:SF0">
    <property type="entry name" value="PRE-MRNA 3' END PROCESSING PROTEIN WDR33"/>
    <property type="match status" value="1"/>
</dbReference>
<dbReference type="Gene3D" id="2.130.10.10">
    <property type="entry name" value="YVTN repeat-like/Quinoprotein amine dehydrogenase"/>
    <property type="match status" value="1"/>
</dbReference>
<dbReference type="WBParaSite" id="BPAG_0000553301-mRNA-1">
    <property type="protein sequence ID" value="BPAG_0000553301-mRNA-1"/>
    <property type="gene ID" value="BPAG_0000553301"/>
</dbReference>
<dbReference type="STRING" id="6280.A0A0N4TBE6"/>
<dbReference type="InterPro" id="IPR036322">
    <property type="entry name" value="WD40_repeat_dom_sf"/>
</dbReference>
<organism evidence="2">
    <name type="scientific">Brugia pahangi</name>
    <name type="common">Filarial nematode worm</name>
    <dbReference type="NCBI Taxonomy" id="6280"/>
    <lineage>
        <taxon>Eukaryota</taxon>
        <taxon>Metazoa</taxon>
        <taxon>Ecdysozoa</taxon>
        <taxon>Nematoda</taxon>
        <taxon>Chromadorea</taxon>
        <taxon>Rhabditida</taxon>
        <taxon>Spirurina</taxon>
        <taxon>Spiruromorpha</taxon>
        <taxon>Filarioidea</taxon>
        <taxon>Onchocercidae</taxon>
        <taxon>Brugia</taxon>
    </lineage>
</organism>
<dbReference type="InterPro" id="IPR045245">
    <property type="entry name" value="Pfs2-like"/>
</dbReference>
<dbReference type="AlphaFoldDB" id="A0A0N4TBE6"/>
<accession>A0A0N4TBE6</accession>
<evidence type="ECO:0000256" key="1">
    <source>
        <dbReference type="PROSITE-ProRule" id="PRU00221"/>
    </source>
</evidence>
<name>A0A0N4TBE6_BRUPA</name>
<sequence length="216" mass="24500">LNEICLRNGLLGLFSITVKDEVLSKYFSLFVNFGEIELVFLVAFNNLLKSGTIVQRKRSSDLISCTTLGCLDIFHKRVKNAIDLHVIAAIAYVINNSVILKWKEVLFQKRSCTAIVGAHDTAIRALKWSHNDQWLVSADHDGFVKYWQPNMNNVHMYQAHKDEAIRSISFAPTDVKLVTGSDDATARIWDFARCAEEKVLRGHGSDVRSVDWHPQK</sequence>
<feature type="repeat" description="WD" evidence="1">
    <location>
        <begin position="116"/>
        <end position="148"/>
    </location>
</feature>